<reference evidence="3 4" key="1">
    <citation type="journal article" date="2018" name="Elife">
        <title>Firefly genomes illuminate parallel origins of bioluminescence in beetles.</title>
        <authorList>
            <person name="Fallon T.R."/>
            <person name="Lower S.E."/>
            <person name="Chang C.H."/>
            <person name="Bessho-Uehara M."/>
            <person name="Martin G.J."/>
            <person name="Bewick A.J."/>
            <person name="Behringer M."/>
            <person name="Debat H.J."/>
            <person name="Wong I."/>
            <person name="Day J.C."/>
            <person name="Suvorov A."/>
            <person name="Silva C.J."/>
            <person name="Stanger-Hall K.F."/>
            <person name="Hall D.W."/>
            <person name="Schmitz R.J."/>
            <person name="Nelson D.R."/>
            <person name="Lewis S.M."/>
            <person name="Shigenobu S."/>
            <person name="Bybee S.M."/>
            <person name="Larracuente A.M."/>
            <person name="Oba Y."/>
            <person name="Weng J.K."/>
        </authorList>
    </citation>
    <scope>NUCLEOTIDE SEQUENCE [LARGE SCALE GENOMIC DNA]</scope>
    <source>
        <strain evidence="3">1611_PpyrPB1</strain>
        <tissue evidence="3">Whole body</tissue>
    </source>
</reference>
<feature type="transmembrane region" description="Helical" evidence="2">
    <location>
        <begin position="12"/>
        <end position="35"/>
    </location>
</feature>
<accession>A0A5N4A6V0</accession>
<dbReference type="AlphaFoldDB" id="A0A5N4A6V0"/>
<gene>
    <name evidence="3" type="ORF">PPYR_12608</name>
</gene>
<feature type="transmembrane region" description="Helical" evidence="2">
    <location>
        <begin position="41"/>
        <end position="60"/>
    </location>
</feature>
<feature type="compositionally biased region" description="Basic and acidic residues" evidence="1">
    <location>
        <begin position="158"/>
        <end position="178"/>
    </location>
</feature>
<dbReference type="InParanoid" id="A0A5N4A6V0"/>
<feature type="transmembrane region" description="Helical" evidence="2">
    <location>
        <begin position="99"/>
        <end position="119"/>
    </location>
</feature>
<feature type="transmembrane region" description="Helical" evidence="2">
    <location>
        <begin position="72"/>
        <end position="93"/>
    </location>
</feature>
<evidence type="ECO:0000313" key="3">
    <source>
        <dbReference type="EMBL" id="KAB0792988.1"/>
    </source>
</evidence>
<dbReference type="Proteomes" id="UP000327044">
    <property type="component" value="Unassembled WGS sequence"/>
</dbReference>
<protein>
    <submittedName>
        <fullName evidence="3">Uncharacterized protein</fullName>
    </submittedName>
</protein>
<dbReference type="OrthoDB" id="6784842at2759"/>
<feature type="region of interest" description="Disordered" evidence="1">
    <location>
        <begin position="267"/>
        <end position="298"/>
    </location>
</feature>
<dbReference type="EMBL" id="VVIM01000009">
    <property type="protein sequence ID" value="KAB0792988.1"/>
    <property type="molecule type" value="Genomic_DNA"/>
</dbReference>
<name>A0A5N4A6V0_PHOPY</name>
<sequence>MENQIYNSTQICEFVACATCFGLSTGTILMGYVALHDPLKSTVVALPAAFGVLTLINLLVSTTNEPLLWKFWTPVALLAAMLFYVSTGCLVWTNVATGYYELLLIAYGFTGSVFLFDVVDMARLQCFYKETVPLQHHVSPKLSDKSVQVQIETEDVKSISEQPEHVDDNKCARGETRKFNRRPTPSHGGTFHVSKNIVPLSTMRSEDESDHSCECHPRSIAGPRRSSQAGVRQPLATYQLKCADCECPCNTDEYVYGGQRKKLAAIQRSTSGSRNKYSAGSCPTSNSTSEQHSPVSDNGCECTTSSFATNYTTSSVERTIVFQSFNPNSGSVWSNSWVPGADRPCPILPGSVADCTQPTTINIERCITIKQAGSYVVSPQFKTGTLTRTLPVSRIARRGTQCTQM</sequence>
<proteinExistence type="predicted"/>
<keyword evidence="2" id="KW-1133">Transmembrane helix</keyword>
<keyword evidence="2" id="KW-0812">Transmembrane</keyword>
<evidence type="ECO:0000256" key="2">
    <source>
        <dbReference type="SAM" id="Phobius"/>
    </source>
</evidence>
<organism evidence="3 4">
    <name type="scientific">Photinus pyralis</name>
    <name type="common">Common eastern firefly</name>
    <name type="synonym">Lampyris pyralis</name>
    <dbReference type="NCBI Taxonomy" id="7054"/>
    <lineage>
        <taxon>Eukaryota</taxon>
        <taxon>Metazoa</taxon>
        <taxon>Ecdysozoa</taxon>
        <taxon>Arthropoda</taxon>
        <taxon>Hexapoda</taxon>
        <taxon>Insecta</taxon>
        <taxon>Pterygota</taxon>
        <taxon>Neoptera</taxon>
        <taxon>Endopterygota</taxon>
        <taxon>Coleoptera</taxon>
        <taxon>Polyphaga</taxon>
        <taxon>Elateriformia</taxon>
        <taxon>Elateroidea</taxon>
        <taxon>Lampyridae</taxon>
        <taxon>Lampyrinae</taxon>
        <taxon>Photinus</taxon>
    </lineage>
</organism>
<keyword evidence="4" id="KW-1185">Reference proteome</keyword>
<feature type="compositionally biased region" description="Basic and acidic residues" evidence="1">
    <location>
        <begin position="204"/>
        <end position="217"/>
    </location>
</feature>
<evidence type="ECO:0000256" key="1">
    <source>
        <dbReference type="SAM" id="MobiDB-lite"/>
    </source>
</evidence>
<keyword evidence="2" id="KW-0472">Membrane</keyword>
<comment type="caution">
    <text evidence="3">The sequence shown here is derived from an EMBL/GenBank/DDBJ whole genome shotgun (WGS) entry which is preliminary data.</text>
</comment>
<evidence type="ECO:0000313" key="4">
    <source>
        <dbReference type="Proteomes" id="UP000327044"/>
    </source>
</evidence>
<feature type="region of interest" description="Disordered" evidence="1">
    <location>
        <begin position="158"/>
        <end position="230"/>
    </location>
</feature>